<dbReference type="FunFam" id="3.40.50.1000:FF:000078">
    <property type="entry name" value="Bifunctional polynucleotide phosphatase/kinase"/>
    <property type="match status" value="1"/>
</dbReference>
<accession>A0A2T2NTC7</accession>
<dbReference type="OrthoDB" id="19045at2759"/>
<dbReference type="FunFam" id="3.40.50.300:FF:002548">
    <property type="entry name" value="DNA kinase/phosphatase Pnk1"/>
    <property type="match status" value="1"/>
</dbReference>
<dbReference type="Proteomes" id="UP000240883">
    <property type="component" value="Unassembled WGS sequence"/>
</dbReference>
<organism evidence="2 3">
    <name type="scientific">Corynespora cassiicola Philippines</name>
    <dbReference type="NCBI Taxonomy" id="1448308"/>
    <lineage>
        <taxon>Eukaryota</taxon>
        <taxon>Fungi</taxon>
        <taxon>Dikarya</taxon>
        <taxon>Ascomycota</taxon>
        <taxon>Pezizomycotina</taxon>
        <taxon>Dothideomycetes</taxon>
        <taxon>Pleosporomycetidae</taxon>
        <taxon>Pleosporales</taxon>
        <taxon>Corynesporascaceae</taxon>
        <taxon>Corynespora</taxon>
    </lineage>
</organism>
<dbReference type="AlphaFoldDB" id="A0A2T2NTC7"/>
<dbReference type="GO" id="GO:0006281">
    <property type="term" value="P:DNA repair"/>
    <property type="evidence" value="ECO:0007669"/>
    <property type="project" value="TreeGrafter"/>
</dbReference>
<dbReference type="InterPro" id="IPR036412">
    <property type="entry name" value="HAD-like_sf"/>
</dbReference>
<dbReference type="STRING" id="1448308.A0A2T2NTC7"/>
<dbReference type="GO" id="GO:0003690">
    <property type="term" value="F:double-stranded DNA binding"/>
    <property type="evidence" value="ECO:0007669"/>
    <property type="project" value="TreeGrafter"/>
</dbReference>
<dbReference type="Gene3D" id="3.40.50.1000">
    <property type="entry name" value="HAD superfamily/HAD-like"/>
    <property type="match status" value="1"/>
</dbReference>
<keyword evidence="3" id="KW-1185">Reference proteome</keyword>
<reference evidence="2 3" key="1">
    <citation type="journal article" date="2018" name="Front. Microbiol.">
        <title>Genome-Wide Analysis of Corynespora cassiicola Leaf Fall Disease Putative Effectors.</title>
        <authorList>
            <person name="Lopez D."/>
            <person name="Ribeiro S."/>
            <person name="Label P."/>
            <person name="Fumanal B."/>
            <person name="Venisse J.S."/>
            <person name="Kohler A."/>
            <person name="de Oliveira R.R."/>
            <person name="Labutti K."/>
            <person name="Lipzen A."/>
            <person name="Lail K."/>
            <person name="Bauer D."/>
            <person name="Ohm R.A."/>
            <person name="Barry K.W."/>
            <person name="Spatafora J."/>
            <person name="Grigoriev I.V."/>
            <person name="Martin F.M."/>
            <person name="Pujade-Renaud V."/>
        </authorList>
    </citation>
    <scope>NUCLEOTIDE SEQUENCE [LARGE SCALE GENOMIC DNA]</scope>
    <source>
        <strain evidence="2 3">Philippines</strain>
    </source>
</reference>
<dbReference type="InterPro" id="IPR027417">
    <property type="entry name" value="P-loop_NTPase"/>
</dbReference>
<dbReference type="InterPro" id="IPR006551">
    <property type="entry name" value="Polynucleotide_phosphatase"/>
</dbReference>
<sequence length="452" mass="50187">MTAPAKRPSESEHRVSPPPTKRRLQSTTTSKAVANFFAPASQREKESDRMTWRVVHDSLLVGRFGAATTLQSALAPQGKRKIAAFDFDSTLITPASGKRFARDATDWKWWHTKVPGTLRDLHRDGYLVAILSNQGGISLKPNPKTVKSDQKRLADFKAKVAAVLAQLDLPISVYAATGRDQYRKPRTGMWHDLLEDYDIEAADAVDLENSFFVGDAGGREAVKGGASKDFSCSDRDLAANVGISFLTPEEYFLQEEARPFAREFDPMAYLEQRAAESTAALPTPFSKTHPVEIVLFCGSPGAGKSSFYWRHLEPLGYARVNQDILKTREKCLKAATALVEEGTSVAVDNTNADPETRKVWITLAKSLKVPIRCVLFTAPAKLCEHNDTVRALNTGPETNPEQRSMLPKLAFTGFASRYREPKAAEGFEDITQVDFQLEGSEAQKKVWSRYWV</sequence>
<dbReference type="PANTHER" id="PTHR12083:SF9">
    <property type="entry name" value="BIFUNCTIONAL POLYNUCLEOTIDE PHOSPHATASE_KINASE"/>
    <property type="match status" value="1"/>
</dbReference>
<dbReference type="Gene3D" id="3.40.50.300">
    <property type="entry name" value="P-loop containing nucleotide triphosphate hydrolases"/>
    <property type="match status" value="1"/>
</dbReference>
<dbReference type="EMBL" id="KZ678133">
    <property type="protein sequence ID" value="PSN68702.1"/>
    <property type="molecule type" value="Genomic_DNA"/>
</dbReference>
<evidence type="ECO:0000256" key="1">
    <source>
        <dbReference type="SAM" id="MobiDB-lite"/>
    </source>
</evidence>
<dbReference type="Pfam" id="PF08645">
    <property type="entry name" value="PNK3P"/>
    <property type="match status" value="1"/>
</dbReference>
<dbReference type="GO" id="GO:0046404">
    <property type="term" value="F:ATP-dependent polydeoxyribonucleotide 5'-hydroxyl-kinase activity"/>
    <property type="evidence" value="ECO:0007669"/>
    <property type="project" value="TreeGrafter"/>
</dbReference>
<dbReference type="SUPFAM" id="SSF52540">
    <property type="entry name" value="P-loop containing nucleoside triphosphate hydrolases"/>
    <property type="match status" value="1"/>
</dbReference>
<evidence type="ECO:0000313" key="3">
    <source>
        <dbReference type="Proteomes" id="UP000240883"/>
    </source>
</evidence>
<dbReference type="GO" id="GO:0046403">
    <property type="term" value="F:polynucleotide 3'-phosphatase activity"/>
    <property type="evidence" value="ECO:0007669"/>
    <property type="project" value="TreeGrafter"/>
</dbReference>
<name>A0A2T2NTC7_CORCC</name>
<dbReference type="PANTHER" id="PTHR12083">
    <property type="entry name" value="BIFUNCTIONAL POLYNUCLEOTIDE PHOSPHATASE/KINASE"/>
    <property type="match status" value="1"/>
</dbReference>
<dbReference type="InterPro" id="IPR013954">
    <property type="entry name" value="PNK3P"/>
</dbReference>
<dbReference type="CDD" id="cd01625">
    <property type="entry name" value="HAD_PNP"/>
    <property type="match status" value="1"/>
</dbReference>
<protein>
    <submittedName>
        <fullName evidence="2">PNK3P-domain-containing protein</fullName>
    </submittedName>
</protein>
<gene>
    <name evidence="2" type="ORF">BS50DRAFT_549058</name>
</gene>
<dbReference type="InterPro" id="IPR006549">
    <property type="entry name" value="HAD-SF_hydro_IIIA"/>
</dbReference>
<evidence type="ECO:0000313" key="2">
    <source>
        <dbReference type="EMBL" id="PSN68702.1"/>
    </source>
</evidence>
<dbReference type="NCBIfam" id="TIGR01662">
    <property type="entry name" value="HAD-SF-IIIA"/>
    <property type="match status" value="1"/>
</dbReference>
<feature type="region of interest" description="Disordered" evidence="1">
    <location>
        <begin position="1"/>
        <end position="29"/>
    </location>
</feature>
<dbReference type="NCBIfam" id="TIGR01664">
    <property type="entry name" value="DNA-3'-Pase"/>
    <property type="match status" value="1"/>
</dbReference>
<proteinExistence type="predicted"/>
<dbReference type="InterPro" id="IPR023214">
    <property type="entry name" value="HAD_sf"/>
</dbReference>
<dbReference type="Pfam" id="PF13671">
    <property type="entry name" value="AAA_33"/>
    <property type="match status" value="1"/>
</dbReference>
<dbReference type="SUPFAM" id="SSF56784">
    <property type="entry name" value="HAD-like"/>
    <property type="match status" value="1"/>
</dbReference>